<comment type="function">
    <text evidence="1 14">Catalyzes the ferredoxin-dependent oxidative decarboxylation of arylpyruvates.</text>
</comment>
<comment type="catalytic activity">
    <reaction evidence="13 14">
        <text>indole-3-pyruvate + 2 oxidized [2Fe-2S]-[ferredoxin] + CoA = (indol-3-yl)acetyl-CoA + 2 reduced [2Fe-2S]-[ferredoxin] + CO2 + H(+)</text>
        <dbReference type="Rhea" id="RHEA:12645"/>
        <dbReference type="Rhea" id="RHEA-COMP:10000"/>
        <dbReference type="Rhea" id="RHEA-COMP:10001"/>
        <dbReference type="ChEBI" id="CHEBI:15378"/>
        <dbReference type="ChEBI" id="CHEBI:16526"/>
        <dbReference type="ChEBI" id="CHEBI:17640"/>
        <dbReference type="ChEBI" id="CHEBI:33737"/>
        <dbReference type="ChEBI" id="CHEBI:33738"/>
        <dbReference type="ChEBI" id="CHEBI:57271"/>
        <dbReference type="ChEBI" id="CHEBI:57287"/>
        <dbReference type="EC" id="1.2.7.8"/>
    </reaction>
</comment>
<dbReference type="Pfam" id="PF01855">
    <property type="entry name" value="POR_N"/>
    <property type="match status" value="1"/>
</dbReference>
<dbReference type="FunFam" id="3.40.50.970:FF:000039">
    <property type="entry name" value="Indolepyruvate oxidoreductase subunit IorA"/>
    <property type="match status" value="1"/>
</dbReference>
<gene>
    <name evidence="17" type="primary">iorA</name>
    <name evidence="17" type="ORF">G3N55_09085</name>
</gene>
<dbReference type="GO" id="GO:0030976">
    <property type="term" value="F:thiamine pyrophosphate binding"/>
    <property type="evidence" value="ECO:0007669"/>
    <property type="project" value="InterPro"/>
</dbReference>
<dbReference type="EMBL" id="JAAGRR010000107">
    <property type="protein sequence ID" value="NDY42993.1"/>
    <property type="molecule type" value="Genomic_DNA"/>
</dbReference>
<dbReference type="InterPro" id="IPR002880">
    <property type="entry name" value="Pyrv_Fd/Flavodoxin_OxRdtase_N"/>
</dbReference>
<dbReference type="InterPro" id="IPR017721">
    <property type="entry name" value="IorA"/>
</dbReference>
<name>A0A6N9TSC3_DISTH</name>
<dbReference type="RefSeq" id="WP_163299117.1">
    <property type="nucleotide sequence ID" value="NZ_JAAGRR010000107.1"/>
</dbReference>
<keyword evidence="10 14" id="KW-0408">Iron</keyword>
<dbReference type="Proteomes" id="UP000469346">
    <property type="component" value="Unassembled WGS sequence"/>
</dbReference>
<evidence type="ECO:0000256" key="13">
    <source>
        <dbReference type="ARBA" id="ARBA00048332"/>
    </source>
</evidence>
<feature type="domain" description="Thiamine pyrophosphate enzyme TPP-binding" evidence="16">
    <location>
        <begin position="406"/>
        <end position="546"/>
    </location>
</feature>
<evidence type="ECO:0000256" key="12">
    <source>
        <dbReference type="ARBA" id="ARBA00030514"/>
    </source>
</evidence>
<evidence type="ECO:0000256" key="2">
    <source>
        <dbReference type="ARBA" id="ARBA00011238"/>
    </source>
</evidence>
<dbReference type="SUPFAM" id="SSF52922">
    <property type="entry name" value="TK C-terminal domain-like"/>
    <property type="match status" value="1"/>
</dbReference>
<dbReference type="PIRSF" id="PIRSF006439">
    <property type="entry name" value="Indolepyruvate_ferr_oxidored"/>
    <property type="match status" value="1"/>
</dbReference>
<evidence type="ECO:0000256" key="14">
    <source>
        <dbReference type="PIRNR" id="PIRNR006439"/>
    </source>
</evidence>
<evidence type="ECO:0000256" key="5">
    <source>
        <dbReference type="ARBA" id="ARBA00022448"/>
    </source>
</evidence>
<comment type="cofactor">
    <cofactor evidence="14">
        <name>[4Fe-4S] cluster</name>
        <dbReference type="ChEBI" id="CHEBI:49883"/>
    </cofactor>
    <text evidence="14">Binds 2 [4Fe-4S] clusters. In this family the first cluster has a non-standard and varying [4Fe-4S] binding motif CX(2)CX(2)CX(4-5)CP.</text>
</comment>
<evidence type="ECO:0000256" key="1">
    <source>
        <dbReference type="ARBA" id="ARBA00002995"/>
    </source>
</evidence>
<dbReference type="PANTHER" id="PTHR43710:SF7">
    <property type="entry name" value="INDOLEPYRUVATE OXIDOREDUCTASE SUBUNIT IORA"/>
    <property type="match status" value="1"/>
</dbReference>
<dbReference type="Gene3D" id="3.40.50.970">
    <property type="match status" value="2"/>
</dbReference>
<dbReference type="CDD" id="cd02008">
    <property type="entry name" value="TPP_IOR_alpha"/>
    <property type="match status" value="1"/>
</dbReference>
<dbReference type="InterPro" id="IPR045025">
    <property type="entry name" value="HACL1-like"/>
</dbReference>
<keyword evidence="18" id="KW-1185">Reference proteome</keyword>
<accession>A0A6N9TSC3</accession>
<keyword evidence="11 14" id="KW-0411">Iron-sulfur</keyword>
<evidence type="ECO:0000259" key="15">
    <source>
        <dbReference type="Pfam" id="PF01855"/>
    </source>
</evidence>
<evidence type="ECO:0000313" key="17">
    <source>
        <dbReference type="EMBL" id="NDY42993.1"/>
    </source>
</evidence>
<keyword evidence="8 14" id="KW-0249">Electron transport</keyword>
<dbReference type="GO" id="GO:0043805">
    <property type="term" value="F:indolepyruvate ferredoxin oxidoreductase activity"/>
    <property type="evidence" value="ECO:0007669"/>
    <property type="project" value="UniProtKB-UniRule"/>
</dbReference>
<evidence type="ECO:0000256" key="11">
    <source>
        <dbReference type="ARBA" id="ARBA00023014"/>
    </source>
</evidence>
<comment type="subunit">
    <text evidence="2">Heterodimer of the IorA and IorB subunits.</text>
</comment>
<evidence type="ECO:0000256" key="9">
    <source>
        <dbReference type="ARBA" id="ARBA00023002"/>
    </source>
</evidence>
<dbReference type="PANTHER" id="PTHR43710">
    <property type="entry name" value="2-HYDROXYACYL-COA LYASE"/>
    <property type="match status" value="1"/>
</dbReference>
<keyword evidence="6 14" id="KW-0004">4Fe-4S</keyword>
<evidence type="ECO:0000256" key="8">
    <source>
        <dbReference type="ARBA" id="ARBA00022982"/>
    </source>
</evidence>
<dbReference type="SUPFAM" id="SSF52518">
    <property type="entry name" value="Thiamin diphosphate-binding fold (THDP-binding)"/>
    <property type="match status" value="2"/>
</dbReference>
<dbReference type="NCBIfam" id="TIGR03336">
    <property type="entry name" value="IOR_alpha"/>
    <property type="match status" value="1"/>
</dbReference>
<dbReference type="EC" id="1.2.7.8" evidence="3 14"/>
<dbReference type="AlphaFoldDB" id="A0A6N9TSC3"/>
<evidence type="ECO:0000313" key="18">
    <source>
        <dbReference type="Proteomes" id="UP000469346"/>
    </source>
</evidence>
<evidence type="ECO:0000259" key="16">
    <source>
        <dbReference type="Pfam" id="PF02775"/>
    </source>
</evidence>
<evidence type="ECO:0000256" key="6">
    <source>
        <dbReference type="ARBA" id="ARBA00022485"/>
    </source>
</evidence>
<sequence>MHFLLGKPPGDRLLLMGNEAICRGALEAGVAVASAYPGTPSSEISNNLFALSQEAGNRLYFEFSVNEKVAMEVAAAAGAAGLRSLTCMKHVGLNVASDVLLTLAYVGTEGGMVIVTADDPAMHSSQNEQDNRLYARFANLPMLEPTTPQEAKDMTAAAFEISEALKLPVILRTTTRTSHMRGPVTLGPIPAEKRTRGAFQADYMRWIPVPLTAKIRHGILLEQIEKGRDLAEASPFNRIEGTGPLGILASGAAACYVADAIRELGAEDEVTFLRLGFTFPPARNLFRRLLAGTERVLVVEELEPFQEEALRLVAQEAGLATPILGKGTGHFTRLNEYSPAEVTRVIAELLGRDPAPPEQPDFSELPELPLRPPSLCPGCPHHATFTAARTALEELGLAERTIYPADIGCYTLAVLPPIQMSDYLLCMGSSIGTSAGFSVATDQNVVAFIGDSTFFHAGIPSLINAVHNRHRFCLVILDNSTTAMTGHQPHPGATLTPPGYDRAVVPIERVVRACGVDMVKRIDPYRTEEAVAAFKEAFTSGALSVVIAEAPCLLYKKKLAGRAKA</sequence>
<dbReference type="InterPro" id="IPR009014">
    <property type="entry name" value="Transketo_C/PFOR_II"/>
</dbReference>
<keyword evidence="5 14" id="KW-0813">Transport</keyword>
<comment type="caution">
    <text evidence="17">The sequence shown here is derived from an EMBL/GenBank/DDBJ whole genome shotgun (WGS) entry which is preliminary data.</text>
</comment>
<dbReference type="InterPro" id="IPR011766">
    <property type="entry name" value="TPP_enzyme_TPP-bd"/>
</dbReference>
<evidence type="ECO:0000256" key="4">
    <source>
        <dbReference type="ARBA" id="ARBA00017710"/>
    </source>
</evidence>
<reference evidence="17 18" key="1">
    <citation type="submission" date="2020-02" db="EMBL/GenBank/DDBJ databases">
        <title>Comparative genomics of sulfur disproportionating microorganisms.</title>
        <authorList>
            <person name="Ward L.M."/>
            <person name="Bertran E."/>
            <person name="Johnston D.T."/>
        </authorList>
    </citation>
    <scope>NUCLEOTIDE SEQUENCE [LARGE SCALE GENOMIC DNA]</scope>
    <source>
        <strain evidence="17 18">DSM 100025</strain>
    </source>
</reference>
<keyword evidence="7 14" id="KW-0479">Metal-binding</keyword>
<dbReference type="GO" id="GO:0046872">
    <property type="term" value="F:metal ion binding"/>
    <property type="evidence" value="ECO:0007669"/>
    <property type="project" value="UniProtKB-UniRule"/>
</dbReference>
<keyword evidence="9 14" id="KW-0560">Oxidoreductase</keyword>
<dbReference type="Pfam" id="PF02775">
    <property type="entry name" value="TPP_enzyme_C"/>
    <property type="match status" value="1"/>
</dbReference>
<dbReference type="GO" id="GO:0051539">
    <property type="term" value="F:4 iron, 4 sulfur cluster binding"/>
    <property type="evidence" value="ECO:0007669"/>
    <property type="project" value="UniProtKB-UniRule"/>
</dbReference>
<dbReference type="CDD" id="cd07034">
    <property type="entry name" value="TPP_PYR_PFOR_IOR-alpha_like"/>
    <property type="match status" value="1"/>
</dbReference>
<protein>
    <recommendedName>
        <fullName evidence="4 14">Indolepyruvate oxidoreductase subunit IorA</fullName>
        <shortName evidence="14">IOR</shortName>
        <ecNumber evidence="3 14">1.2.7.8</ecNumber>
    </recommendedName>
    <alternativeName>
        <fullName evidence="12 14">Indolepyruvate ferredoxin oxidoreductase subunit alpha</fullName>
    </alternativeName>
</protein>
<proteinExistence type="predicted"/>
<evidence type="ECO:0000256" key="3">
    <source>
        <dbReference type="ARBA" id="ARBA00012812"/>
    </source>
</evidence>
<feature type="domain" description="Pyruvate flavodoxin/ferredoxin oxidoreductase pyrimidine binding" evidence="15">
    <location>
        <begin position="24"/>
        <end position="203"/>
    </location>
</feature>
<keyword evidence="17" id="KW-0670">Pyruvate</keyword>
<evidence type="ECO:0000256" key="10">
    <source>
        <dbReference type="ARBA" id="ARBA00023004"/>
    </source>
</evidence>
<dbReference type="InterPro" id="IPR029061">
    <property type="entry name" value="THDP-binding"/>
</dbReference>
<evidence type="ECO:0000256" key="7">
    <source>
        <dbReference type="ARBA" id="ARBA00022723"/>
    </source>
</evidence>
<organism evidence="17 18">
    <name type="scientific">Dissulfurirhabdus thermomarina</name>
    <dbReference type="NCBI Taxonomy" id="1765737"/>
    <lineage>
        <taxon>Bacteria</taxon>
        <taxon>Deltaproteobacteria</taxon>
        <taxon>Dissulfurirhabdaceae</taxon>
        <taxon>Dissulfurirhabdus</taxon>
    </lineage>
</organism>